<dbReference type="Gene3D" id="3.60.21.10">
    <property type="match status" value="1"/>
</dbReference>
<dbReference type="Proteomes" id="UP000637578">
    <property type="component" value="Unassembled WGS sequence"/>
</dbReference>
<dbReference type="AlphaFoldDB" id="A0A8J3FTD8"/>
<accession>A0A8J3FTD8</accession>
<organism evidence="2 3">
    <name type="scientific">Longimycelium tulufanense</name>
    <dbReference type="NCBI Taxonomy" id="907463"/>
    <lineage>
        <taxon>Bacteria</taxon>
        <taxon>Bacillati</taxon>
        <taxon>Actinomycetota</taxon>
        <taxon>Actinomycetes</taxon>
        <taxon>Pseudonocardiales</taxon>
        <taxon>Pseudonocardiaceae</taxon>
        <taxon>Longimycelium</taxon>
    </lineage>
</organism>
<evidence type="ECO:0000259" key="1">
    <source>
        <dbReference type="Pfam" id="PF00149"/>
    </source>
</evidence>
<dbReference type="InterPro" id="IPR029052">
    <property type="entry name" value="Metallo-depent_PP-like"/>
</dbReference>
<reference evidence="2" key="1">
    <citation type="journal article" date="2014" name="Int. J. Syst. Evol. Microbiol.">
        <title>Complete genome sequence of Corynebacterium casei LMG S-19264T (=DSM 44701T), isolated from a smear-ripened cheese.</title>
        <authorList>
            <consortium name="US DOE Joint Genome Institute (JGI-PGF)"/>
            <person name="Walter F."/>
            <person name="Albersmeier A."/>
            <person name="Kalinowski J."/>
            <person name="Ruckert C."/>
        </authorList>
    </citation>
    <scope>NUCLEOTIDE SEQUENCE</scope>
    <source>
        <strain evidence="2">CGMCC 4.5737</strain>
    </source>
</reference>
<dbReference type="SUPFAM" id="SSF56300">
    <property type="entry name" value="Metallo-dependent phosphatases"/>
    <property type="match status" value="1"/>
</dbReference>
<evidence type="ECO:0000313" key="2">
    <source>
        <dbReference type="EMBL" id="GGM45156.1"/>
    </source>
</evidence>
<proteinExistence type="predicted"/>
<dbReference type="InterPro" id="IPR004843">
    <property type="entry name" value="Calcineurin-like_PHP"/>
</dbReference>
<evidence type="ECO:0000313" key="3">
    <source>
        <dbReference type="Proteomes" id="UP000637578"/>
    </source>
</evidence>
<dbReference type="EMBL" id="BMMK01000004">
    <property type="protein sequence ID" value="GGM45156.1"/>
    <property type="molecule type" value="Genomic_DNA"/>
</dbReference>
<keyword evidence="3" id="KW-1185">Reference proteome</keyword>
<dbReference type="GO" id="GO:0016787">
    <property type="term" value="F:hydrolase activity"/>
    <property type="evidence" value="ECO:0007669"/>
    <property type="project" value="InterPro"/>
</dbReference>
<dbReference type="Pfam" id="PF00149">
    <property type="entry name" value="Metallophos"/>
    <property type="match status" value="1"/>
</dbReference>
<reference evidence="2" key="2">
    <citation type="submission" date="2020-09" db="EMBL/GenBank/DDBJ databases">
        <authorList>
            <person name="Sun Q."/>
            <person name="Zhou Y."/>
        </authorList>
    </citation>
    <scope>NUCLEOTIDE SEQUENCE</scope>
    <source>
        <strain evidence="2">CGMCC 4.5737</strain>
    </source>
</reference>
<comment type="caution">
    <text evidence="2">The sequence shown here is derived from an EMBL/GenBank/DDBJ whole genome shotgun (WGS) entry which is preliminary data.</text>
</comment>
<sequence>MLSGRRVTNSKRIVVISDLQIPYEDRRAVKALLRFLKEYQPDEVVQIGDLMDYPQPSRWSRGTAAEYEGSVFKDSEYARKNFLAPLRDVFSGPVGVIEGNHDLRPRTYLSRYAPALAGAGAFDMETLLDFDGFGIQRLPDFYDLAPGWVVTHGHLGGIRLSQIAGNTALNAAKKFGASVMMGHTHRLGMGSHTTGYGGKVTKTVTGVEVGNLMNMKAAGYLKGGTGNWQQGFAIAHINDKKDVRVDLVPVRSGRFTVDGDIYSA</sequence>
<protein>
    <recommendedName>
        <fullName evidence="1">Calcineurin-like phosphoesterase domain-containing protein</fullName>
    </recommendedName>
</protein>
<feature type="domain" description="Calcineurin-like phosphoesterase" evidence="1">
    <location>
        <begin position="12"/>
        <end position="186"/>
    </location>
</feature>
<gene>
    <name evidence="2" type="ORF">GCM10012275_15270</name>
</gene>
<name>A0A8J3FTD8_9PSEU</name>